<keyword evidence="3" id="KW-0804">Transcription</keyword>
<proteinExistence type="predicted"/>
<dbReference type="SUPFAM" id="SSF46689">
    <property type="entry name" value="Homeodomain-like"/>
    <property type="match status" value="1"/>
</dbReference>
<dbReference type="PROSITE" id="PS51464">
    <property type="entry name" value="SIS"/>
    <property type="match status" value="1"/>
</dbReference>
<protein>
    <submittedName>
        <fullName evidence="6">MurR/RpiR family transcriptional regulator</fullName>
    </submittedName>
</protein>
<name>A0ABW0KH90_9BACL</name>
<gene>
    <name evidence="6" type="ORF">ACFPOG_30075</name>
</gene>
<evidence type="ECO:0000259" key="4">
    <source>
        <dbReference type="PROSITE" id="PS51071"/>
    </source>
</evidence>
<evidence type="ECO:0000313" key="7">
    <source>
        <dbReference type="Proteomes" id="UP001596044"/>
    </source>
</evidence>
<evidence type="ECO:0000256" key="1">
    <source>
        <dbReference type="ARBA" id="ARBA00023015"/>
    </source>
</evidence>
<dbReference type="PROSITE" id="PS51071">
    <property type="entry name" value="HTH_RPIR"/>
    <property type="match status" value="1"/>
</dbReference>
<comment type="caution">
    <text evidence="6">The sequence shown here is derived from an EMBL/GenBank/DDBJ whole genome shotgun (WGS) entry which is preliminary data.</text>
</comment>
<dbReference type="InterPro" id="IPR035472">
    <property type="entry name" value="RpiR-like_SIS"/>
</dbReference>
<dbReference type="Proteomes" id="UP001596044">
    <property type="component" value="Unassembled WGS sequence"/>
</dbReference>
<dbReference type="PANTHER" id="PTHR30514:SF18">
    <property type="entry name" value="RPIR-FAMILY TRANSCRIPTIONAL REGULATOR"/>
    <property type="match status" value="1"/>
</dbReference>
<feature type="domain" description="HTH rpiR-type" evidence="4">
    <location>
        <begin position="1"/>
        <end position="75"/>
    </location>
</feature>
<feature type="domain" description="SIS" evidence="5">
    <location>
        <begin position="119"/>
        <end position="252"/>
    </location>
</feature>
<dbReference type="Pfam" id="PF01380">
    <property type="entry name" value="SIS"/>
    <property type="match status" value="1"/>
</dbReference>
<dbReference type="InterPro" id="IPR046348">
    <property type="entry name" value="SIS_dom_sf"/>
</dbReference>
<dbReference type="RefSeq" id="WP_270880838.1">
    <property type="nucleotide sequence ID" value="NZ_JAQFVF010000038.1"/>
</dbReference>
<keyword evidence="7" id="KW-1185">Reference proteome</keyword>
<dbReference type="InterPro" id="IPR001347">
    <property type="entry name" value="SIS_dom"/>
</dbReference>
<sequence length="278" mass="31319">MKNIFNWDTHKLSTTQKNIADFIEKNIDRLPYMNEKDIAAEVPTSIASISRFWSAVGIANLKELKSSLRDLDVSNPAKKMSNIFNKISDGDLLGDMLERTAGYLRDTSYKLSRDSFNLAVDAMSQAKRIYVFAPGPSEGLGSLLQFRLNRFGVDIQIIPKSGIEVYEAMIHLSPEDVIVLFGFFKIAPEIQVILDYAKELKCPTVVITDRLVSDLNDHSTVVLYVCRGELWEFHSMVAPTAVVESLIIAVGFRIEKQALANLESLQNLRRRFSNQLAK</sequence>
<dbReference type="SUPFAM" id="SSF53697">
    <property type="entry name" value="SIS domain"/>
    <property type="match status" value="1"/>
</dbReference>
<evidence type="ECO:0000259" key="5">
    <source>
        <dbReference type="PROSITE" id="PS51464"/>
    </source>
</evidence>
<reference evidence="7" key="1">
    <citation type="journal article" date="2019" name="Int. J. Syst. Evol. Microbiol.">
        <title>The Global Catalogue of Microorganisms (GCM) 10K type strain sequencing project: providing services to taxonomists for standard genome sequencing and annotation.</title>
        <authorList>
            <consortium name="The Broad Institute Genomics Platform"/>
            <consortium name="The Broad Institute Genome Sequencing Center for Infectious Disease"/>
            <person name="Wu L."/>
            <person name="Ma J."/>
        </authorList>
    </citation>
    <scope>NUCLEOTIDE SEQUENCE [LARGE SCALE GENOMIC DNA]</scope>
    <source>
        <strain evidence="7">KACC 11904</strain>
    </source>
</reference>
<dbReference type="InterPro" id="IPR036388">
    <property type="entry name" value="WH-like_DNA-bd_sf"/>
</dbReference>
<accession>A0ABW0KH90</accession>
<dbReference type="InterPro" id="IPR047640">
    <property type="entry name" value="RpiR-like"/>
</dbReference>
<dbReference type="EMBL" id="JBHSMJ010000054">
    <property type="protein sequence ID" value="MFC5452457.1"/>
    <property type="molecule type" value="Genomic_DNA"/>
</dbReference>
<keyword evidence="2" id="KW-0238">DNA-binding</keyword>
<dbReference type="PANTHER" id="PTHR30514">
    <property type="entry name" value="GLUCOKINASE"/>
    <property type="match status" value="1"/>
</dbReference>
<dbReference type="InterPro" id="IPR009057">
    <property type="entry name" value="Homeodomain-like_sf"/>
</dbReference>
<dbReference type="Gene3D" id="3.40.50.10490">
    <property type="entry name" value="Glucose-6-phosphate isomerase like protein, domain 1"/>
    <property type="match status" value="1"/>
</dbReference>
<dbReference type="InterPro" id="IPR000281">
    <property type="entry name" value="HTH_RpiR"/>
</dbReference>
<evidence type="ECO:0000256" key="3">
    <source>
        <dbReference type="ARBA" id="ARBA00023163"/>
    </source>
</evidence>
<dbReference type="CDD" id="cd05013">
    <property type="entry name" value="SIS_RpiR"/>
    <property type="match status" value="1"/>
</dbReference>
<evidence type="ECO:0000256" key="2">
    <source>
        <dbReference type="ARBA" id="ARBA00023125"/>
    </source>
</evidence>
<organism evidence="6 7">
    <name type="scientific">Paenibacillus aestuarii</name>
    <dbReference type="NCBI Taxonomy" id="516965"/>
    <lineage>
        <taxon>Bacteria</taxon>
        <taxon>Bacillati</taxon>
        <taxon>Bacillota</taxon>
        <taxon>Bacilli</taxon>
        <taxon>Bacillales</taxon>
        <taxon>Paenibacillaceae</taxon>
        <taxon>Paenibacillus</taxon>
    </lineage>
</organism>
<keyword evidence="1" id="KW-0805">Transcription regulation</keyword>
<dbReference type="Gene3D" id="1.10.10.10">
    <property type="entry name" value="Winged helix-like DNA-binding domain superfamily/Winged helix DNA-binding domain"/>
    <property type="match status" value="1"/>
</dbReference>
<evidence type="ECO:0000313" key="6">
    <source>
        <dbReference type="EMBL" id="MFC5452457.1"/>
    </source>
</evidence>